<protein>
    <submittedName>
        <fullName evidence="1">Uncharacterized protein</fullName>
    </submittedName>
</protein>
<organism evidence="1 2">
    <name type="scientific">Dictyobacter formicarum</name>
    <dbReference type="NCBI Taxonomy" id="2778368"/>
    <lineage>
        <taxon>Bacteria</taxon>
        <taxon>Bacillati</taxon>
        <taxon>Chloroflexota</taxon>
        <taxon>Ktedonobacteria</taxon>
        <taxon>Ktedonobacterales</taxon>
        <taxon>Dictyobacteraceae</taxon>
        <taxon>Dictyobacter</taxon>
    </lineage>
</organism>
<name>A0ABQ3VU17_9CHLR</name>
<sequence>MPDASVLFARWLLACPEKESNTERPETLITATCGLAFLDREHAQASFQVAGALAALVKKVLQSIAFPKDKIVSIDRIPL</sequence>
<comment type="caution">
    <text evidence="1">The sequence shown here is derived from an EMBL/GenBank/DDBJ whole genome shotgun (WGS) entry which is preliminary data.</text>
</comment>
<reference evidence="1 2" key="1">
    <citation type="journal article" date="2021" name="Int. J. Syst. Evol. Microbiol.">
        <title>Reticulibacter mediterranei gen. nov., sp. nov., within the new family Reticulibacteraceae fam. nov., and Ktedonospora formicarum gen. nov., sp. nov., Ktedonobacter robiniae sp. nov., Dictyobacter formicarum sp. nov. and Dictyobacter arantiisoli sp. nov., belonging to the class Ktedonobacteria.</title>
        <authorList>
            <person name="Yabe S."/>
            <person name="Zheng Y."/>
            <person name="Wang C.M."/>
            <person name="Sakai Y."/>
            <person name="Abe K."/>
            <person name="Yokota A."/>
            <person name="Donadio S."/>
            <person name="Cavaletti L."/>
            <person name="Monciardini P."/>
        </authorList>
    </citation>
    <scope>NUCLEOTIDE SEQUENCE [LARGE SCALE GENOMIC DNA]</scope>
    <source>
        <strain evidence="1 2">SOSP1-9</strain>
    </source>
</reference>
<evidence type="ECO:0000313" key="2">
    <source>
        <dbReference type="Proteomes" id="UP000635565"/>
    </source>
</evidence>
<keyword evidence="2" id="KW-1185">Reference proteome</keyword>
<gene>
    <name evidence="1" type="ORF">KSZ_77800</name>
</gene>
<dbReference type="RefSeq" id="WP_201367339.1">
    <property type="nucleotide sequence ID" value="NZ_BNJJ01000045.1"/>
</dbReference>
<dbReference type="EMBL" id="BNJJ01000045">
    <property type="protein sequence ID" value="GHO89774.1"/>
    <property type="molecule type" value="Genomic_DNA"/>
</dbReference>
<proteinExistence type="predicted"/>
<evidence type="ECO:0000313" key="1">
    <source>
        <dbReference type="EMBL" id="GHO89774.1"/>
    </source>
</evidence>
<accession>A0ABQ3VU17</accession>
<dbReference type="Proteomes" id="UP000635565">
    <property type="component" value="Unassembled WGS sequence"/>
</dbReference>